<feature type="transmembrane region" description="Helical" evidence="1">
    <location>
        <begin position="288"/>
        <end position="310"/>
    </location>
</feature>
<evidence type="ECO:0000256" key="1">
    <source>
        <dbReference type="SAM" id="Phobius"/>
    </source>
</evidence>
<accession>A0ABZ1CET5</accession>
<dbReference type="InterPro" id="IPR050879">
    <property type="entry name" value="Acyltransferase_3"/>
</dbReference>
<keyword evidence="4" id="KW-1185">Reference proteome</keyword>
<keyword evidence="3" id="KW-0012">Acyltransferase</keyword>
<feature type="transmembrane region" description="Helical" evidence="1">
    <location>
        <begin position="168"/>
        <end position="185"/>
    </location>
</feature>
<dbReference type="GO" id="GO:0016746">
    <property type="term" value="F:acyltransferase activity"/>
    <property type="evidence" value="ECO:0007669"/>
    <property type="project" value="UniProtKB-KW"/>
</dbReference>
<keyword evidence="1" id="KW-0812">Transmembrane</keyword>
<evidence type="ECO:0000259" key="2">
    <source>
        <dbReference type="Pfam" id="PF01757"/>
    </source>
</evidence>
<organism evidence="3 4">
    <name type="scientific">Actomonas aquatica</name>
    <dbReference type="NCBI Taxonomy" id="2866162"/>
    <lineage>
        <taxon>Bacteria</taxon>
        <taxon>Pseudomonadati</taxon>
        <taxon>Verrucomicrobiota</taxon>
        <taxon>Opitutia</taxon>
        <taxon>Opitutales</taxon>
        <taxon>Opitutaceae</taxon>
        <taxon>Actomonas</taxon>
    </lineage>
</organism>
<dbReference type="PANTHER" id="PTHR23028:SF53">
    <property type="entry name" value="ACYL_TRANSF_3 DOMAIN-CONTAINING PROTEIN"/>
    <property type="match status" value="1"/>
</dbReference>
<keyword evidence="1" id="KW-0472">Membrane</keyword>
<feature type="transmembrane region" description="Helical" evidence="1">
    <location>
        <begin position="7"/>
        <end position="25"/>
    </location>
</feature>
<reference evidence="3 4" key="1">
    <citation type="submission" date="2021-08" db="EMBL/GenBank/DDBJ databases">
        <authorList>
            <person name="Zhang D."/>
            <person name="Zhang A."/>
            <person name="Wang L."/>
        </authorList>
    </citation>
    <scope>NUCLEOTIDE SEQUENCE [LARGE SCALE GENOMIC DNA]</scope>
    <source>
        <strain evidence="3 4">WL0086</strain>
    </source>
</reference>
<feature type="transmembrane region" description="Helical" evidence="1">
    <location>
        <begin position="45"/>
        <end position="62"/>
    </location>
</feature>
<sequence length="382" mass="43587">MLPRLHSLTLLRLFAASWVVVFHFHHKFPPAPGGVWERFCGNGHFAMPLFFVLSGLVLAYCYPRIPDASAIQRFYWARFARVFPAYAVMHLLALLLMVELWHSDPVRWIYSNVLSALGLQAWFHYTFPIGLNGATWSVSVEAFFYLLFPALLPVCQYFEQRWGPLRPLVLCILFSTFIGFSDIAFETGYDSGYYILPILRLPDFILGVFLGVQLRRESKLGPRAWLGLITALVLFSVVTTLPNSWLGSTQMNFRARGLVSLAVCGLLFFCARVEQYHRPAWQSLPLRILIYLGEASYALFLVHVLLVRIMEFPVFRPTVMVLKVKGLHSEAWIVFCTISLVAAIALHELVEKPARRWLKRRHTRSAPASPALPPVEAFTVRS</sequence>
<feature type="transmembrane region" description="Helical" evidence="1">
    <location>
        <begin position="83"/>
        <end position="102"/>
    </location>
</feature>
<dbReference type="EMBL" id="CP139781">
    <property type="protein sequence ID" value="WRQ90049.1"/>
    <property type="molecule type" value="Genomic_DNA"/>
</dbReference>
<feature type="transmembrane region" description="Helical" evidence="1">
    <location>
        <begin position="191"/>
        <end position="212"/>
    </location>
</feature>
<evidence type="ECO:0000313" key="4">
    <source>
        <dbReference type="Proteomes" id="UP000738431"/>
    </source>
</evidence>
<dbReference type="EC" id="2.3.-.-" evidence="3"/>
<gene>
    <name evidence="3" type="ORF">K1X11_011575</name>
</gene>
<evidence type="ECO:0000313" key="3">
    <source>
        <dbReference type="EMBL" id="WRQ90049.1"/>
    </source>
</evidence>
<dbReference type="InterPro" id="IPR002656">
    <property type="entry name" value="Acyl_transf_3_dom"/>
</dbReference>
<feature type="transmembrane region" description="Helical" evidence="1">
    <location>
        <begin position="224"/>
        <end position="245"/>
    </location>
</feature>
<name>A0ABZ1CET5_9BACT</name>
<keyword evidence="1" id="KW-1133">Transmembrane helix</keyword>
<dbReference type="Pfam" id="PF01757">
    <property type="entry name" value="Acyl_transf_3"/>
    <property type="match status" value="1"/>
</dbReference>
<feature type="transmembrane region" description="Helical" evidence="1">
    <location>
        <begin position="330"/>
        <end position="350"/>
    </location>
</feature>
<protein>
    <submittedName>
        <fullName evidence="3">Acyltransferase</fullName>
        <ecNumber evidence="3">2.3.-.-</ecNumber>
    </submittedName>
</protein>
<dbReference type="RefSeq" id="WP_221032027.1">
    <property type="nucleotide sequence ID" value="NZ_CP139781.1"/>
</dbReference>
<feature type="transmembrane region" description="Helical" evidence="1">
    <location>
        <begin position="122"/>
        <end position="148"/>
    </location>
</feature>
<proteinExistence type="predicted"/>
<reference evidence="3 4" key="2">
    <citation type="submission" date="2023-12" db="EMBL/GenBank/DDBJ databases">
        <title>Description of an unclassified Opitutus bacterium of Verrucomicrobiota.</title>
        <authorList>
            <person name="Zhang D.-F."/>
        </authorList>
    </citation>
    <scope>NUCLEOTIDE SEQUENCE [LARGE SCALE GENOMIC DNA]</scope>
    <source>
        <strain evidence="3 4">WL0086</strain>
    </source>
</reference>
<feature type="domain" description="Acyltransferase 3" evidence="2">
    <location>
        <begin position="6"/>
        <end position="344"/>
    </location>
</feature>
<dbReference type="Proteomes" id="UP000738431">
    <property type="component" value="Chromosome"/>
</dbReference>
<dbReference type="PANTHER" id="PTHR23028">
    <property type="entry name" value="ACETYLTRANSFERASE"/>
    <property type="match status" value="1"/>
</dbReference>
<keyword evidence="3" id="KW-0808">Transferase</keyword>
<feature type="transmembrane region" description="Helical" evidence="1">
    <location>
        <begin position="257"/>
        <end position="276"/>
    </location>
</feature>